<dbReference type="EMBL" id="MK580972">
    <property type="protein sequence ID" value="QBP06448.1"/>
    <property type="molecule type" value="Genomic_DNA"/>
</dbReference>
<evidence type="ECO:0000313" key="2">
    <source>
        <dbReference type="Proteomes" id="UP000294655"/>
    </source>
</evidence>
<dbReference type="Proteomes" id="UP000294655">
    <property type="component" value="Segment"/>
</dbReference>
<organism evidence="1 2">
    <name type="scientific">Stenotrophomonas phage YB07</name>
    <dbReference type="NCBI Taxonomy" id="2555548"/>
    <lineage>
        <taxon>Viruses</taxon>
        <taxon>Duplodnaviria</taxon>
        <taxon>Heunggongvirae</taxon>
        <taxon>Uroviricota</taxon>
        <taxon>Caudoviricetes</taxon>
        <taxon>Menderavirus</taxon>
        <taxon>Menderavirus IMESM1</taxon>
    </lineage>
</organism>
<dbReference type="RefSeq" id="YP_009844598.1">
    <property type="nucleotide sequence ID" value="NC_048755.1"/>
</dbReference>
<evidence type="ECO:0000313" key="1">
    <source>
        <dbReference type="EMBL" id="QBP06448.1"/>
    </source>
</evidence>
<name>A0A482IFT8_9CAUD</name>
<sequence>MKEFTVTADIMGHETSVELNESEAVGLLVHADKDIEIADREKLLTLAVGESFIDSDGDEWVRTA</sequence>
<accession>A0A482IFT8</accession>
<protein>
    <submittedName>
        <fullName evidence="1">Uncharacterized protein</fullName>
    </submittedName>
</protein>
<dbReference type="GeneID" id="55614922"/>
<proteinExistence type="predicted"/>
<reference evidence="1 2" key="1">
    <citation type="submission" date="2019-02" db="EMBL/GenBank/DDBJ databases">
        <authorList>
            <person name="He Y."/>
            <person name="Shi H."/>
            <person name="Li J."/>
            <person name="Sun Y."/>
        </authorList>
    </citation>
    <scope>NUCLEOTIDE SEQUENCE [LARGE SCALE GENOMIC DNA]</scope>
</reference>
<dbReference type="KEGG" id="vg:55614922"/>